<gene>
    <name evidence="2" type="ORF">EV202_12725</name>
</gene>
<evidence type="ECO:0000313" key="3">
    <source>
        <dbReference type="Proteomes" id="UP000295600"/>
    </source>
</evidence>
<accession>A0A4V2SE91</accession>
<protein>
    <submittedName>
        <fullName evidence="2">Uncharacterized protein</fullName>
    </submittedName>
</protein>
<sequence length="288" mass="32455">MKKTEEEMLDAYAGVGAAIYQSSGQHQSEELSDENKEQEKGSADHVTVVYPYSKYSVQGKELMYALRSLKKNVRFGINVVVIGDHEDWFSEEITFIPHERTSENTQVDLVEKLKLAIKSPDVTDTFILSAADIYFMQPVSMAHIELPKVSGLIDISMYKGIDADNASHTLSLLEKESLPCLNYDTNTPVVFNKELLNDLISAIPDKLDEGCLLASLYYNSQPYPTLPVLLDWPTDQVLLPVVSQRPEEKKVVELLTHKPFLHNAASGYSEWLVDFLERSFPDTSDFEA</sequence>
<comment type="caution">
    <text evidence="2">The sequence shown here is derived from an EMBL/GenBank/DDBJ whole genome shotgun (WGS) entry which is preliminary data.</text>
</comment>
<dbReference type="EMBL" id="SLXB01000027">
    <property type="protein sequence ID" value="TCO88142.1"/>
    <property type="molecule type" value="Genomic_DNA"/>
</dbReference>
<feature type="compositionally biased region" description="Basic and acidic residues" evidence="1">
    <location>
        <begin position="27"/>
        <end position="43"/>
    </location>
</feature>
<proteinExistence type="predicted"/>
<name>A0A4V2SE91_9BACE</name>
<evidence type="ECO:0000313" key="2">
    <source>
        <dbReference type="EMBL" id="TCO88142.1"/>
    </source>
</evidence>
<evidence type="ECO:0000256" key="1">
    <source>
        <dbReference type="SAM" id="MobiDB-lite"/>
    </source>
</evidence>
<dbReference type="AlphaFoldDB" id="A0A4V2SE91"/>
<dbReference type="RefSeq" id="WP_131927271.1">
    <property type="nucleotide sequence ID" value="NZ_SLXB01000027.1"/>
</dbReference>
<organism evidence="2 3">
    <name type="scientific">Prevotella heparinolytica</name>
    <dbReference type="NCBI Taxonomy" id="28113"/>
    <lineage>
        <taxon>Bacteria</taxon>
        <taxon>Pseudomonadati</taxon>
        <taxon>Bacteroidota</taxon>
        <taxon>Bacteroidia</taxon>
        <taxon>Bacteroidales</taxon>
        <taxon>Bacteroidaceae</taxon>
        <taxon>Bacteroides</taxon>
    </lineage>
</organism>
<reference evidence="2 3" key="1">
    <citation type="submission" date="2019-03" db="EMBL/GenBank/DDBJ databases">
        <title>Genomic Encyclopedia of Type Strains, Phase IV (KMG-IV): sequencing the most valuable type-strain genomes for metagenomic binning, comparative biology and taxonomic classification.</title>
        <authorList>
            <person name="Goeker M."/>
        </authorList>
    </citation>
    <scope>NUCLEOTIDE SEQUENCE [LARGE SCALE GENOMIC DNA]</scope>
    <source>
        <strain evidence="2 3">DSM 23917</strain>
    </source>
</reference>
<dbReference type="Proteomes" id="UP000295600">
    <property type="component" value="Unassembled WGS sequence"/>
</dbReference>
<feature type="region of interest" description="Disordered" evidence="1">
    <location>
        <begin position="23"/>
        <end position="43"/>
    </location>
</feature>